<evidence type="ECO:0000256" key="1">
    <source>
        <dbReference type="ARBA" id="ARBA00008791"/>
    </source>
</evidence>
<reference evidence="3 4" key="1">
    <citation type="submission" date="2018-11" db="EMBL/GenBank/DDBJ databases">
        <title>Genomic Encyclopedia of Type Strains, Phase IV (KMG-IV): sequencing the most valuable type-strain genomes for metagenomic binning, comparative biology and taxonomic classification.</title>
        <authorList>
            <person name="Goeker M."/>
        </authorList>
    </citation>
    <scope>NUCLEOTIDE SEQUENCE [LARGE SCALE GENOMIC DNA]</scope>
    <source>
        <strain evidence="3 4">DSM 22027</strain>
    </source>
</reference>
<dbReference type="InterPro" id="IPR014729">
    <property type="entry name" value="Rossmann-like_a/b/a_fold"/>
</dbReference>
<proteinExistence type="inferred from homology"/>
<organism evidence="3 4">
    <name type="scientific">Desulfosoma caldarium</name>
    <dbReference type="NCBI Taxonomy" id="610254"/>
    <lineage>
        <taxon>Bacteria</taxon>
        <taxon>Pseudomonadati</taxon>
        <taxon>Thermodesulfobacteriota</taxon>
        <taxon>Syntrophobacteria</taxon>
        <taxon>Syntrophobacterales</taxon>
        <taxon>Syntrophobacteraceae</taxon>
        <taxon>Desulfosoma</taxon>
    </lineage>
</organism>
<gene>
    <name evidence="3" type="ORF">EDC27_2932</name>
</gene>
<dbReference type="Proteomes" id="UP000276223">
    <property type="component" value="Unassembled WGS sequence"/>
</dbReference>
<accession>A0A3N1UM74</accession>
<comment type="similarity">
    <text evidence="1">Belongs to the universal stress protein A family.</text>
</comment>
<dbReference type="Gene3D" id="3.40.50.620">
    <property type="entry name" value="HUPs"/>
    <property type="match status" value="1"/>
</dbReference>
<comment type="caution">
    <text evidence="3">The sequence shown here is derived from an EMBL/GenBank/DDBJ whole genome shotgun (WGS) entry which is preliminary data.</text>
</comment>
<dbReference type="RefSeq" id="WP_123291384.1">
    <property type="nucleotide sequence ID" value="NZ_RJVA01000016.1"/>
</dbReference>
<dbReference type="InterPro" id="IPR006016">
    <property type="entry name" value="UspA"/>
</dbReference>
<dbReference type="PANTHER" id="PTHR46268">
    <property type="entry name" value="STRESS RESPONSE PROTEIN NHAX"/>
    <property type="match status" value="1"/>
</dbReference>
<feature type="domain" description="UspA" evidence="2">
    <location>
        <begin position="1"/>
        <end position="138"/>
    </location>
</feature>
<dbReference type="EMBL" id="RJVA01000016">
    <property type="protein sequence ID" value="ROQ89820.1"/>
    <property type="molecule type" value="Genomic_DNA"/>
</dbReference>
<dbReference type="Pfam" id="PF00582">
    <property type="entry name" value="Usp"/>
    <property type="match status" value="1"/>
</dbReference>
<evidence type="ECO:0000313" key="4">
    <source>
        <dbReference type="Proteomes" id="UP000276223"/>
    </source>
</evidence>
<evidence type="ECO:0000259" key="2">
    <source>
        <dbReference type="Pfam" id="PF00582"/>
    </source>
</evidence>
<protein>
    <submittedName>
        <fullName evidence="3">Nucleotide-binding universal stress UspA family protein</fullName>
    </submittedName>
</protein>
<keyword evidence="4" id="KW-1185">Reference proteome</keyword>
<dbReference type="OrthoDB" id="5465220at2"/>
<sequence length="149" mass="16691">MVKRILVAFRFSKSGLEALRMAAYLASVHGAWLHIFHALDYRLAHPQTPDERILQMTREIEERFTRECRPLLQGVSRFGFNCWEADPAVEVVKLAEETRADLVVVGCHQVGDRPGITRLGMVGLTIAQTAPCPVLLVPCPREAKETLSP</sequence>
<dbReference type="SUPFAM" id="SSF52402">
    <property type="entry name" value="Adenine nucleotide alpha hydrolases-like"/>
    <property type="match status" value="1"/>
</dbReference>
<evidence type="ECO:0000313" key="3">
    <source>
        <dbReference type="EMBL" id="ROQ89820.1"/>
    </source>
</evidence>
<dbReference type="PANTHER" id="PTHR46268:SF6">
    <property type="entry name" value="UNIVERSAL STRESS PROTEIN UP12"/>
    <property type="match status" value="1"/>
</dbReference>
<dbReference type="CDD" id="cd00293">
    <property type="entry name" value="USP-like"/>
    <property type="match status" value="1"/>
</dbReference>
<dbReference type="AlphaFoldDB" id="A0A3N1UM74"/>
<name>A0A3N1UM74_9BACT</name>